<dbReference type="RefSeq" id="WP_182462636.1">
    <property type="nucleotide sequence ID" value="NZ_CP059732.1"/>
</dbReference>
<protein>
    <submittedName>
        <fullName evidence="1">Uncharacterized protein</fullName>
    </submittedName>
</protein>
<dbReference type="Proteomes" id="UP000515369">
    <property type="component" value="Chromosome"/>
</dbReference>
<name>A0A7G5H2E8_9BACT</name>
<dbReference type="EMBL" id="CP059732">
    <property type="protein sequence ID" value="QMW05290.1"/>
    <property type="molecule type" value="Genomic_DNA"/>
</dbReference>
<dbReference type="AlphaFoldDB" id="A0A7G5H2E8"/>
<proteinExistence type="predicted"/>
<evidence type="ECO:0000313" key="2">
    <source>
        <dbReference type="Proteomes" id="UP000515369"/>
    </source>
</evidence>
<evidence type="ECO:0000313" key="1">
    <source>
        <dbReference type="EMBL" id="QMW05290.1"/>
    </source>
</evidence>
<reference evidence="1 2" key="1">
    <citation type="submission" date="2020-07" db="EMBL/GenBank/DDBJ databases">
        <title>Spirosoma foliorum sp. nov., isolated from the leaves on the Nejang mountain Korea, Republic of.</title>
        <authorList>
            <person name="Ho H."/>
            <person name="Lee Y.-J."/>
            <person name="Nurcahyanto D.-A."/>
            <person name="Kim S.-G."/>
        </authorList>
    </citation>
    <scope>NUCLEOTIDE SEQUENCE [LARGE SCALE GENOMIC DNA]</scope>
    <source>
        <strain evidence="1 2">PL0136</strain>
    </source>
</reference>
<keyword evidence="2" id="KW-1185">Reference proteome</keyword>
<organism evidence="1 2">
    <name type="scientific">Spirosoma foliorum</name>
    <dbReference type="NCBI Taxonomy" id="2710596"/>
    <lineage>
        <taxon>Bacteria</taxon>
        <taxon>Pseudomonadati</taxon>
        <taxon>Bacteroidota</taxon>
        <taxon>Cytophagia</taxon>
        <taxon>Cytophagales</taxon>
        <taxon>Cytophagaceae</taxon>
        <taxon>Spirosoma</taxon>
    </lineage>
</organism>
<accession>A0A7G5H2E8</accession>
<sequence length="99" mass="11544">MSPSPENVKPFVWYTSDKKPPKRTQKYGGLPLVLLINEHIQEGFYSHYEGKFYAYAERYTPVDLVDELLLSIDQINKSLTWQQVEVNNPQWMLVANPAE</sequence>
<gene>
    <name evidence="1" type="ORF">H3H32_10595</name>
</gene>
<dbReference type="KEGG" id="sfol:H3H32_10595"/>